<evidence type="ECO:0000256" key="4">
    <source>
        <dbReference type="ARBA" id="ARBA00022801"/>
    </source>
</evidence>
<dbReference type="Gene3D" id="2.70.98.10">
    <property type="match status" value="1"/>
</dbReference>
<dbReference type="GO" id="GO:0030246">
    <property type="term" value="F:carbohydrate binding"/>
    <property type="evidence" value="ECO:0007669"/>
    <property type="project" value="InterPro"/>
</dbReference>
<dbReference type="InterPro" id="IPR011013">
    <property type="entry name" value="Gal_mutarotase_sf_dom"/>
</dbReference>
<gene>
    <name evidence="8" type="ORF">OSTQU699_LOCUS8341</name>
</gene>
<dbReference type="PANTHER" id="PTHR46323">
    <property type="entry name" value="BETA-GALACTOSIDASE"/>
    <property type="match status" value="1"/>
</dbReference>
<dbReference type="InterPro" id="IPR032312">
    <property type="entry name" value="LacZ_4"/>
</dbReference>
<evidence type="ECO:0000256" key="2">
    <source>
        <dbReference type="ARBA" id="ARBA00007401"/>
    </source>
</evidence>
<protein>
    <recommendedName>
        <fullName evidence="3">beta-galactosidase</fullName>
        <ecNumber evidence="3">3.2.1.23</ecNumber>
    </recommendedName>
    <alternativeName>
        <fullName evidence="6">Lactase</fullName>
    </alternativeName>
</protein>
<dbReference type="PANTHER" id="PTHR46323:SF2">
    <property type="entry name" value="BETA-GALACTOSIDASE"/>
    <property type="match status" value="1"/>
</dbReference>
<dbReference type="SUPFAM" id="SSF49303">
    <property type="entry name" value="beta-Galactosidase/glucuronidase domain"/>
    <property type="match status" value="2"/>
</dbReference>
<dbReference type="Pfam" id="PF02837">
    <property type="entry name" value="Glyco_hydro_2_N"/>
    <property type="match status" value="1"/>
</dbReference>
<dbReference type="InterPro" id="IPR036156">
    <property type="entry name" value="Beta-gal/glucu_dom_sf"/>
</dbReference>
<keyword evidence="9" id="KW-1185">Reference proteome</keyword>
<evidence type="ECO:0000256" key="1">
    <source>
        <dbReference type="ARBA" id="ARBA00001412"/>
    </source>
</evidence>
<dbReference type="InterPro" id="IPR006104">
    <property type="entry name" value="Glyco_hydro_2_N"/>
</dbReference>
<accession>A0A8S1J6U8</accession>
<dbReference type="Proteomes" id="UP000708148">
    <property type="component" value="Unassembled WGS sequence"/>
</dbReference>
<dbReference type="GO" id="GO:0005990">
    <property type="term" value="P:lactose catabolic process"/>
    <property type="evidence" value="ECO:0007669"/>
    <property type="project" value="TreeGrafter"/>
</dbReference>
<dbReference type="SUPFAM" id="SSF49785">
    <property type="entry name" value="Galactose-binding domain-like"/>
    <property type="match status" value="1"/>
</dbReference>
<dbReference type="Gene3D" id="2.60.120.260">
    <property type="entry name" value="Galactose-binding domain-like"/>
    <property type="match status" value="1"/>
</dbReference>
<feature type="domain" description="Beta galactosidase small chain/" evidence="7">
    <location>
        <begin position="818"/>
        <end position="1153"/>
    </location>
</feature>
<dbReference type="InterPro" id="IPR006101">
    <property type="entry name" value="Glyco_hydro_2"/>
</dbReference>
<dbReference type="InterPro" id="IPR004199">
    <property type="entry name" value="B-gal_small/dom_5"/>
</dbReference>
<dbReference type="Pfam" id="PF00703">
    <property type="entry name" value="Glyco_hydro_2"/>
    <property type="match status" value="1"/>
</dbReference>
<dbReference type="Pfam" id="PF02836">
    <property type="entry name" value="Glyco_hydro_2_C"/>
    <property type="match status" value="1"/>
</dbReference>
<sequence>MASQTLAASAVPDWENPAVFGINKRGPHVPLQAHPSVSSALQLWSQGGRLGVGNCNKVQLTGCRWKYCVVDSPMLVPEGFAKKSYDDSSWDTIGLPCNLECVGAGKPIYTNFQYPFAVTPPRVPTSNPTACFRRTFNVPETWGSGRVFLLFEGVDSAFYCWVNGCLAGYSQDSRLPAEFEVSGLLSVHGENILALQVMRWCDGSYLEDQDHWWLSGVYRDAFMMKKPFAHIQDYYVTTPLSFGQSGDLVAASLQVECKVGLGNKHHDGFRLRMRLMERGSPGDVMQPLECDVSGGTQVISDVSGACAATALPVGRLVKVGVDAMCFAPKLWSAEQPALYILTLELLCPDGTAVDCESCLVGFRQTEVRGRQLLHNGVPIQIRGVNRHEHDEQHGKWVSEDLMVKDILLMKQHNFNAVRCSHYPNHTRWYELCSEYGLYVVDEANVETHGFDPGFRANDFNPACSSLWFHAIVDRGIGMFERDKNFPCILMWSLGNESGYGPAHLSMAAYIRAKDPYTPVHYEGGGSRTPATDVICPMYARVEQVVSLAELPGETRPVVLCEYAHSMGNSTGNFKEYWDAFDRLPYAQGGFIWDWVDQGLVKRDSSGREFWAYGGDFGDEPNDAQFVINGLVFPDRTPHPALLECKAVQAPISFRLVLIGSADGCSLSIRIQNKWDFVSTAALVFEWRPIVDGMAATASAHEQDAVWWTLGEVYAMAGEEDHLAIPMSSEALVQVMAAVAISPLMECELFIEARALLKDDTPWAGKGHVVAERQLPFPEGWVESALHSNAKGDIGSGCVAELVCHEGDVTIEEGGPKIRISVGGLMVQIDKPSGAVDSLAYCGAALLSAPVLPCLFRAPTDNDRGGAQGTSHAARWCSAGLDRLTCDGVATVEVAERTDESATVAAKWRMKPRPKTSGEGGESSATAVGVSEVGGAHWFADRGDGRDGILEPEGKGGDLEGEVGVEVRCTVDKYGHLYLCWRIDASGALPKKLPPRLRPSLPRVGVRFAIPSRLGRVLWYGRGPQECYADRQFGAPLRCHAVDGADRMHVPYIVPGENGGRCGVRWCAMVGEDGWGVVVSSSEKGEGFQLNVSQHSLEGLAAARHDVELEPDGLTHVHVDCAHMGVGGDDSWSPSVHDEYLVPPGVYTFGMCLAVVKPGCDPKLACTALWKHAREKGVAGKWGA</sequence>
<dbReference type="InterPro" id="IPR006102">
    <property type="entry name" value="Ig-like_GH2"/>
</dbReference>
<evidence type="ECO:0000259" key="7">
    <source>
        <dbReference type="SMART" id="SM01038"/>
    </source>
</evidence>
<dbReference type="EMBL" id="CAJHUC010002019">
    <property type="protein sequence ID" value="CAD7702984.1"/>
    <property type="molecule type" value="Genomic_DNA"/>
</dbReference>
<dbReference type="InterPro" id="IPR017853">
    <property type="entry name" value="GH"/>
</dbReference>
<evidence type="ECO:0000313" key="8">
    <source>
        <dbReference type="EMBL" id="CAD7702984.1"/>
    </source>
</evidence>
<dbReference type="AlphaFoldDB" id="A0A8S1J6U8"/>
<comment type="catalytic activity">
    <reaction evidence="1">
        <text>Hydrolysis of terminal non-reducing beta-D-galactose residues in beta-D-galactosides.</text>
        <dbReference type="EC" id="3.2.1.23"/>
    </reaction>
</comment>
<evidence type="ECO:0000313" key="9">
    <source>
        <dbReference type="Proteomes" id="UP000708148"/>
    </source>
</evidence>
<evidence type="ECO:0000256" key="6">
    <source>
        <dbReference type="ARBA" id="ARBA00032230"/>
    </source>
</evidence>
<dbReference type="InterPro" id="IPR050347">
    <property type="entry name" value="Bact_Beta-galactosidase"/>
</dbReference>
<keyword evidence="5" id="KW-0326">Glycosidase</keyword>
<dbReference type="EC" id="3.2.1.23" evidence="3"/>
<dbReference type="Pfam" id="PF16353">
    <property type="entry name" value="LacZ_4"/>
    <property type="match status" value="1"/>
</dbReference>
<name>A0A8S1J6U8_9CHLO</name>
<dbReference type="SMART" id="SM01038">
    <property type="entry name" value="Bgal_small_N"/>
    <property type="match status" value="1"/>
</dbReference>
<dbReference type="Gene3D" id="2.60.40.10">
    <property type="entry name" value="Immunoglobulins"/>
    <property type="match status" value="2"/>
</dbReference>
<dbReference type="Pfam" id="PF02929">
    <property type="entry name" value="Bgal_small_N"/>
    <property type="match status" value="1"/>
</dbReference>
<keyword evidence="4" id="KW-0378">Hydrolase</keyword>
<dbReference type="InterPro" id="IPR014718">
    <property type="entry name" value="GH-type_carb-bd"/>
</dbReference>
<dbReference type="SUPFAM" id="SSF74650">
    <property type="entry name" value="Galactose mutarotase-like"/>
    <property type="match status" value="1"/>
</dbReference>
<dbReference type="InterPro" id="IPR013783">
    <property type="entry name" value="Ig-like_fold"/>
</dbReference>
<evidence type="ECO:0000256" key="5">
    <source>
        <dbReference type="ARBA" id="ARBA00023295"/>
    </source>
</evidence>
<dbReference type="Gene3D" id="3.20.20.80">
    <property type="entry name" value="Glycosidases"/>
    <property type="match status" value="1"/>
</dbReference>
<dbReference type="OrthoDB" id="408320at2759"/>
<proteinExistence type="inferred from homology"/>
<dbReference type="PRINTS" id="PR00132">
    <property type="entry name" value="GLHYDRLASE2"/>
</dbReference>
<comment type="similarity">
    <text evidence="2">Belongs to the glycosyl hydrolase 2 family.</text>
</comment>
<reference evidence="8" key="1">
    <citation type="submission" date="2020-12" db="EMBL/GenBank/DDBJ databases">
        <authorList>
            <person name="Iha C."/>
        </authorList>
    </citation>
    <scope>NUCLEOTIDE SEQUENCE</scope>
</reference>
<comment type="caution">
    <text evidence="8">The sequence shown here is derived from an EMBL/GenBank/DDBJ whole genome shotgun (WGS) entry which is preliminary data.</text>
</comment>
<dbReference type="SUPFAM" id="SSF51445">
    <property type="entry name" value="(Trans)glycosidases"/>
    <property type="match status" value="1"/>
</dbReference>
<dbReference type="GO" id="GO:0009341">
    <property type="term" value="C:beta-galactosidase complex"/>
    <property type="evidence" value="ECO:0007669"/>
    <property type="project" value="InterPro"/>
</dbReference>
<evidence type="ECO:0000256" key="3">
    <source>
        <dbReference type="ARBA" id="ARBA00012756"/>
    </source>
</evidence>
<dbReference type="GO" id="GO:0004565">
    <property type="term" value="F:beta-galactosidase activity"/>
    <property type="evidence" value="ECO:0007669"/>
    <property type="project" value="UniProtKB-EC"/>
</dbReference>
<dbReference type="InterPro" id="IPR006103">
    <property type="entry name" value="Glyco_hydro_2_cat"/>
</dbReference>
<organism evidence="8 9">
    <name type="scientific">Ostreobium quekettii</name>
    <dbReference type="NCBI Taxonomy" id="121088"/>
    <lineage>
        <taxon>Eukaryota</taxon>
        <taxon>Viridiplantae</taxon>
        <taxon>Chlorophyta</taxon>
        <taxon>core chlorophytes</taxon>
        <taxon>Ulvophyceae</taxon>
        <taxon>TCBD clade</taxon>
        <taxon>Bryopsidales</taxon>
        <taxon>Ostreobineae</taxon>
        <taxon>Ostreobiaceae</taxon>
        <taxon>Ostreobium</taxon>
    </lineage>
</organism>
<dbReference type="InterPro" id="IPR008979">
    <property type="entry name" value="Galactose-bd-like_sf"/>
</dbReference>
<dbReference type="FunFam" id="3.20.20.80:FF:000018">
    <property type="entry name" value="Beta-galactosidase"/>
    <property type="match status" value="1"/>
</dbReference>